<evidence type="ECO:0000256" key="3">
    <source>
        <dbReference type="PIRSR" id="PIRSR000137-2"/>
    </source>
</evidence>
<dbReference type="EMBL" id="GEDC01015002">
    <property type="protein sequence ID" value="JAS22296.1"/>
    <property type="molecule type" value="Transcribed_RNA"/>
</dbReference>
<dbReference type="Gene3D" id="3.50.50.60">
    <property type="entry name" value="FAD/NAD(P)-binding domain"/>
    <property type="match status" value="1"/>
</dbReference>
<proteinExistence type="inferred from homology"/>
<comment type="cofactor">
    <cofactor evidence="3">
        <name>FAD</name>
        <dbReference type="ChEBI" id="CHEBI:57692"/>
    </cofactor>
</comment>
<evidence type="ECO:0000256" key="1">
    <source>
        <dbReference type="ARBA" id="ARBA00010790"/>
    </source>
</evidence>
<name>A0A1B6D9F6_9HEMI</name>
<dbReference type="PROSITE" id="PS00624">
    <property type="entry name" value="GMC_OXRED_2"/>
    <property type="match status" value="1"/>
</dbReference>
<dbReference type="SUPFAM" id="SSF54373">
    <property type="entry name" value="FAD-linked reductases, C-terminal domain"/>
    <property type="match status" value="1"/>
</dbReference>
<dbReference type="PANTHER" id="PTHR11552">
    <property type="entry name" value="GLUCOSE-METHANOL-CHOLINE GMC OXIDOREDUCTASE"/>
    <property type="match status" value="1"/>
</dbReference>
<dbReference type="SUPFAM" id="SSF51905">
    <property type="entry name" value="FAD/NAD(P)-binding domain"/>
    <property type="match status" value="1"/>
</dbReference>
<comment type="similarity">
    <text evidence="1">Belongs to the GMC oxidoreductase family.</text>
</comment>
<dbReference type="InterPro" id="IPR012132">
    <property type="entry name" value="GMC_OxRdtase"/>
</dbReference>
<dbReference type="Pfam" id="PF00732">
    <property type="entry name" value="GMC_oxred_N"/>
    <property type="match status" value="1"/>
</dbReference>
<dbReference type="InterPro" id="IPR036188">
    <property type="entry name" value="FAD/NAD-bd_sf"/>
</dbReference>
<feature type="binding site" evidence="3">
    <location>
        <position position="275"/>
    </location>
    <ligand>
        <name>FAD</name>
        <dbReference type="ChEBI" id="CHEBI:57692"/>
    </ligand>
</feature>
<dbReference type="GO" id="GO:0016614">
    <property type="term" value="F:oxidoreductase activity, acting on CH-OH group of donors"/>
    <property type="evidence" value="ECO:0007669"/>
    <property type="project" value="InterPro"/>
</dbReference>
<feature type="active site" description="Proton acceptor" evidence="2">
    <location>
        <position position="596"/>
    </location>
</feature>
<reference evidence="6" key="1">
    <citation type="submission" date="2015-12" db="EMBL/GenBank/DDBJ databases">
        <title>De novo transcriptome assembly of four potential Pierce s Disease insect vectors from Arizona vineyards.</title>
        <authorList>
            <person name="Tassone E.E."/>
        </authorList>
    </citation>
    <scope>NUCLEOTIDE SEQUENCE</scope>
</reference>
<organism evidence="6">
    <name type="scientific">Clastoptera arizonana</name>
    <name type="common">Arizona spittle bug</name>
    <dbReference type="NCBI Taxonomy" id="38151"/>
    <lineage>
        <taxon>Eukaryota</taxon>
        <taxon>Metazoa</taxon>
        <taxon>Ecdysozoa</taxon>
        <taxon>Arthropoda</taxon>
        <taxon>Hexapoda</taxon>
        <taxon>Insecta</taxon>
        <taxon>Pterygota</taxon>
        <taxon>Neoptera</taxon>
        <taxon>Paraneoptera</taxon>
        <taxon>Hemiptera</taxon>
        <taxon>Auchenorrhyncha</taxon>
        <taxon>Cercopoidea</taxon>
        <taxon>Clastopteridae</taxon>
        <taxon>Clastoptera</taxon>
    </lineage>
</organism>
<dbReference type="AlphaFoldDB" id="A0A1B6D9F6"/>
<evidence type="ECO:0000313" key="7">
    <source>
        <dbReference type="EMBL" id="JAS34523.1"/>
    </source>
</evidence>
<dbReference type="PANTHER" id="PTHR11552:SF158">
    <property type="entry name" value="GH23626P-RELATED"/>
    <property type="match status" value="1"/>
</dbReference>
<dbReference type="Pfam" id="PF05199">
    <property type="entry name" value="GMC_oxred_C"/>
    <property type="match status" value="1"/>
</dbReference>
<dbReference type="PIRSF" id="PIRSF000137">
    <property type="entry name" value="Alcohol_oxidase"/>
    <property type="match status" value="1"/>
</dbReference>
<gene>
    <name evidence="6" type="ORF">g.30545</name>
    <name evidence="7" type="ORF">g.30546</name>
</gene>
<dbReference type="Gene3D" id="3.30.560.10">
    <property type="entry name" value="Glucose Oxidase, domain 3"/>
    <property type="match status" value="1"/>
</dbReference>
<evidence type="ECO:0000256" key="4">
    <source>
        <dbReference type="SAM" id="SignalP"/>
    </source>
</evidence>
<accession>A0A1B6D9F6</accession>
<dbReference type="InterPro" id="IPR007867">
    <property type="entry name" value="GMC_OxRtase_C"/>
</dbReference>
<keyword evidence="3" id="KW-0285">Flavoprotein</keyword>
<evidence type="ECO:0000256" key="2">
    <source>
        <dbReference type="PIRSR" id="PIRSR000137-1"/>
    </source>
</evidence>
<dbReference type="GO" id="GO:0050660">
    <property type="term" value="F:flavin adenine dinucleotide binding"/>
    <property type="evidence" value="ECO:0007669"/>
    <property type="project" value="InterPro"/>
</dbReference>
<feature type="binding site" evidence="3">
    <location>
        <position position="137"/>
    </location>
    <ligand>
        <name>FAD</name>
        <dbReference type="ChEBI" id="CHEBI:57692"/>
    </ligand>
</feature>
<sequence>MVTWVLKCLLLLASEAVAQRGYSYPPLTEYGLRWLSEGIRLGYSEPRDERNILREYDFIVVGAGSAGCVVASRLSEVTNWKVLLLEAGGAENFVMDIPILANMLQFSNINWKYKTVSQNDYCLGMKNHQCNVPRGKVMGGSSVLNYMIFTRGNRRDYDKWAEMGSEGWSYKEVLPYFMKSEDIEIEEMKSNTKYHNVGGYMTVTHPPFQSPLAKSFVEGSRELGYRRVDYNGATQTGFDFHQTSMKNGTRWSTSSAFLHPARSRRNLHVKKLSQVTKILINPKTKTAYGVEFIQNRRRYRVSAKREVILSAGAINSPQLLMLSGIGPEEHLQQVGIPVIKDLAVGFNLQDHVALGGLTFLVNDTVSSKTERILSSENVLYDFIKDHDSWITIPGGCEALGFIDLDNPTDPDGYPDLELLFISGTMASEPTLRENFGLRKDLYDYMFNPIANRDGFMIFPMVLRPKSMGRVKLKDANPIHPPTIDLGYFSDPEDLNVLVEGVKISIKLAKTKAFHKYNAQLYNRKIPRCRNFTFGSDDYWKCQAREFSYTIYHQVGTCKMGSVNDPTSVVDPRLRVHGIKGLRVIDASIMPKIPAAHTNAPVIMIGEKGSDMIKEDWGVPITT</sequence>
<feature type="active site" description="Proton donor" evidence="2">
    <location>
        <position position="552"/>
    </location>
</feature>
<dbReference type="EMBL" id="GEDC01002775">
    <property type="protein sequence ID" value="JAS34523.1"/>
    <property type="molecule type" value="Transcribed_RNA"/>
</dbReference>
<keyword evidence="4" id="KW-0732">Signal</keyword>
<evidence type="ECO:0000313" key="6">
    <source>
        <dbReference type="EMBL" id="JAS22296.1"/>
    </source>
</evidence>
<feature type="signal peptide" evidence="4">
    <location>
        <begin position="1"/>
        <end position="18"/>
    </location>
</feature>
<protein>
    <recommendedName>
        <fullName evidence="5">Glucose-methanol-choline oxidoreductase N-terminal domain-containing protein</fullName>
    </recommendedName>
</protein>
<dbReference type="InterPro" id="IPR000172">
    <property type="entry name" value="GMC_OxRdtase_N"/>
</dbReference>
<evidence type="ECO:0000259" key="5">
    <source>
        <dbReference type="PROSITE" id="PS00624"/>
    </source>
</evidence>
<keyword evidence="3" id="KW-0274">FAD</keyword>
<feature type="chain" id="PRO_5008581071" description="Glucose-methanol-choline oxidoreductase N-terminal domain-containing protein" evidence="4">
    <location>
        <begin position="19"/>
        <end position="622"/>
    </location>
</feature>
<feature type="domain" description="Glucose-methanol-choline oxidoreductase N-terminal" evidence="5">
    <location>
        <begin position="312"/>
        <end position="326"/>
    </location>
</feature>